<evidence type="ECO:0000256" key="1">
    <source>
        <dbReference type="SAM" id="MobiDB-lite"/>
    </source>
</evidence>
<comment type="caution">
    <text evidence="2">The sequence shown here is derived from an EMBL/GenBank/DDBJ whole genome shotgun (WGS) entry which is preliminary data.</text>
</comment>
<proteinExistence type="predicted"/>
<dbReference type="EMBL" id="PJQY01001350">
    <property type="protein sequence ID" value="PQQ03402.1"/>
    <property type="molecule type" value="Genomic_DNA"/>
</dbReference>
<protein>
    <submittedName>
        <fullName evidence="2">Uncharacterized protein</fullName>
    </submittedName>
</protein>
<feature type="region of interest" description="Disordered" evidence="1">
    <location>
        <begin position="34"/>
        <end position="66"/>
    </location>
</feature>
<name>A0A314Y882_PRUYE</name>
<organism evidence="2 3">
    <name type="scientific">Prunus yedoensis var. nudiflora</name>
    <dbReference type="NCBI Taxonomy" id="2094558"/>
    <lineage>
        <taxon>Eukaryota</taxon>
        <taxon>Viridiplantae</taxon>
        <taxon>Streptophyta</taxon>
        <taxon>Embryophyta</taxon>
        <taxon>Tracheophyta</taxon>
        <taxon>Spermatophyta</taxon>
        <taxon>Magnoliopsida</taxon>
        <taxon>eudicotyledons</taxon>
        <taxon>Gunneridae</taxon>
        <taxon>Pentapetalae</taxon>
        <taxon>rosids</taxon>
        <taxon>fabids</taxon>
        <taxon>Rosales</taxon>
        <taxon>Rosaceae</taxon>
        <taxon>Amygdaloideae</taxon>
        <taxon>Amygdaleae</taxon>
        <taxon>Prunus</taxon>
    </lineage>
</organism>
<gene>
    <name evidence="2" type="ORF">Pyn_16991</name>
</gene>
<dbReference type="AlphaFoldDB" id="A0A314Y882"/>
<reference evidence="2 3" key="1">
    <citation type="submission" date="2018-02" db="EMBL/GenBank/DDBJ databases">
        <title>Draft genome of wild Prunus yedoensis var. nudiflora.</title>
        <authorList>
            <person name="Baek S."/>
            <person name="Kim J.-H."/>
            <person name="Choi K."/>
            <person name="Kim G.-B."/>
            <person name="Cho A."/>
            <person name="Jang H."/>
            <person name="Shin C.-H."/>
            <person name="Yu H.-J."/>
            <person name="Mun J.-H."/>
        </authorList>
    </citation>
    <scope>NUCLEOTIDE SEQUENCE [LARGE SCALE GENOMIC DNA]</scope>
    <source>
        <strain evidence="3">cv. Jeju island</strain>
        <tissue evidence="2">Leaf</tissue>
    </source>
</reference>
<evidence type="ECO:0000313" key="2">
    <source>
        <dbReference type="EMBL" id="PQQ03402.1"/>
    </source>
</evidence>
<accession>A0A314Y882</accession>
<sequence length="66" mass="7689">MDQKAWLWRKRSSEKTILATNAIPLGRIEEENMQNSTRSYSRWQEGRRAGTKARTRSSFEAGNICK</sequence>
<dbReference type="Proteomes" id="UP000250321">
    <property type="component" value="Unassembled WGS sequence"/>
</dbReference>
<keyword evidence="3" id="KW-1185">Reference proteome</keyword>
<evidence type="ECO:0000313" key="3">
    <source>
        <dbReference type="Proteomes" id="UP000250321"/>
    </source>
</evidence>